<dbReference type="RefSeq" id="YP_009800616.1">
    <property type="nucleotide sequence ID" value="NC_047956.1"/>
</dbReference>
<keyword evidence="2" id="KW-1185">Reference proteome</keyword>
<dbReference type="Proteomes" id="UP000247252">
    <property type="component" value="Segment"/>
</dbReference>
<dbReference type="KEGG" id="vg:54991117"/>
<dbReference type="SUPFAM" id="SSF56300">
    <property type="entry name" value="Metallo-dependent phosphatases"/>
    <property type="match status" value="1"/>
</dbReference>
<dbReference type="GeneID" id="54991117"/>
<evidence type="ECO:0000313" key="1">
    <source>
        <dbReference type="EMBL" id="AWD90698.1"/>
    </source>
</evidence>
<dbReference type="EMBL" id="MH113814">
    <property type="protein sequence ID" value="AWD90698.1"/>
    <property type="molecule type" value="Genomic_DNA"/>
</dbReference>
<proteinExistence type="predicted"/>
<name>A0A2S1GMT2_9CAUD</name>
<organism evidence="1 2">
    <name type="scientific">Pseudomonas phage Achelous</name>
    <dbReference type="NCBI Taxonomy" id="2163982"/>
    <lineage>
        <taxon>Viruses</taxon>
        <taxon>Duplodnaviria</taxon>
        <taxon>Heunggongvirae</taxon>
        <taxon>Uroviricota</taxon>
        <taxon>Caudoviricetes</taxon>
        <taxon>Autographivirales</taxon>
        <taxon>Autosignataviridae</taxon>
        <taxon>Colwellvirinae</taxon>
        <taxon>Nerthusvirus</taxon>
        <taxon>Nerthusvirus achelous</taxon>
        <taxon>Uliginvirus achelous</taxon>
    </lineage>
</organism>
<protein>
    <submittedName>
        <fullName evidence="1">Uncharacterized protein</fullName>
    </submittedName>
</protein>
<evidence type="ECO:0000313" key="2">
    <source>
        <dbReference type="Proteomes" id="UP000247252"/>
    </source>
</evidence>
<sequence length="333" mass="37235">MSKIRSRFTDEEVQAALARSKGKGIKPSFKKMASILSANTHGTVVSPELARYWAKQFDTMKKNGEPYMTLTTANRVIKNMRELKEPKPEDFLGYHFECDSSSILVIPDQHAPYHHPDALDFLIAVAARYRPTLVVNLGDETDGHAMSFHNSDPNLDAAGPELAAARIFVSQLEAVFPQQLVCHSNHGSLLYRKAKAYGIPVEYLRTYREVLFPDGKGQGWSWNFEWQIQLPNGSTVNFRHQASSNKLGVAAHLGQHLVTGHEHGKFQLEYAQSTAKQYWAMISGCLIDPAHPAFSYGENFTGKPILGCSVIIDSVPQLIPMRLNQEGRWVGEL</sequence>
<dbReference type="InterPro" id="IPR029052">
    <property type="entry name" value="Metallo-depent_PP-like"/>
</dbReference>
<accession>A0A2S1GMT2</accession>
<reference evidence="1 2" key="1">
    <citation type="submission" date="2018-03" db="EMBL/GenBank/DDBJ databases">
        <title>Phage therapy in agriculture - a green tech approach to combat plant pathogenic bacteria.</title>
        <authorList>
            <person name="Carstens A.B."/>
            <person name="Djurhuus A.M."/>
            <person name="Hansen L.H."/>
        </authorList>
    </citation>
    <scope>NUCLEOTIDE SEQUENCE [LARGE SCALE GENOMIC DNA]</scope>
</reference>